<dbReference type="InterPro" id="IPR051695">
    <property type="entry name" value="Phosphoglycerate_Mutase"/>
</dbReference>
<dbReference type="Pfam" id="PF00300">
    <property type="entry name" value="His_Phos_1"/>
    <property type="match status" value="1"/>
</dbReference>
<evidence type="ECO:0000313" key="4">
    <source>
        <dbReference type="EMBL" id="QJD83243.1"/>
    </source>
</evidence>
<dbReference type="PANTHER" id="PTHR46517:SF1">
    <property type="entry name" value="FRUCTOSE-2,6-BISPHOSPHATASE TIGAR"/>
    <property type="match status" value="1"/>
</dbReference>
<dbReference type="Proteomes" id="UP000502248">
    <property type="component" value="Chromosome"/>
</dbReference>
<feature type="active site" description="Proton donor/acceptor" evidence="2">
    <location>
        <position position="82"/>
    </location>
</feature>
<evidence type="ECO:0000256" key="3">
    <source>
        <dbReference type="PIRSR" id="PIRSR613078-2"/>
    </source>
</evidence>
<dbReference type="CDD" id="cd07067">
    <property type="entry name" value="HP_PGM_like"/>
    <property type="match status" value="1"/>
</dbReference>
<dbReference type="EMBL" id="CP051680">
    <property type="protein sequence ID" value="QJD83243.1"/>
    <property type="molecule type" value="Genomic_DNA"/>
</dbReference>
<reference evidence="4 5" key="1">
    <citation type="submission" date="2020-04" db="EMBL/GenBank/DDBJ databases">
        <title>Genome sequencing of novel species.</title>
        <authorList>
            <person name="Heo J."/>
            <person name="Kim S.-J."/>
            <person name="Kim J.-S."/>
            <person name="Hong S.-B."/>
            <person name="Kwon S.-W."/>
        </authorList>
    </citation>
    <scope>NUCLEOTIDE SEQUENCE [LARGE SCALE GENOMIC DNA]</scope>
    <source>
        <strain evidence="4 5">MFER-1</strain>
    </source>
</reference>
<proteinExistence type="predicted"/>
<evidence type="ECO:0000256" key="2">
    <source>
        <dbReference type="PIRSR" id="PIRSR613078-1"/>
    </source>
</evidence>
<dbReference type="RefSeq" id="WP_169279540.1">
    <property type="nucleotide sequence ID" value="NZ_CP051680.1"/>
</dbReference>
<dbReference type="KEGG" id="cheb:HH215_08710"/>
<dbReference type="GO" id="GO:0045820">
    <property type="term" value="P:negative regulation of glycolytic process"/>
    <property type="evidence" value="ECO:0007669"/>
    <property type="project" value="TreeGrafter"/>
</dbReference>
<evidence type="ECO:0000313" key="5">
    <source>
        <dbReference type="Proteomes" id="UP000502248"/>
    </source>
</evidence>
<accession>A0A7Z2ZKR4</accession>
<feature type="active site" description="Tele-phosphohistidine intermediate" evidence="2">
    <location>
        <position position="9"/>
    </location>
</feature>
<name>A0A7Z2ZKR4_9BACL</name>
<dbReference type="PANTHER" id="PTHR46517">
    <property type="entry name" value="FRUCTOSE-2,6-BISPHOSPHATASE TIGAR"/>
    <property type="match status" value="1"/>
</dbReference>
<feature type="binding site" evidence="3">
    <location>
        <position position="58"/>
    </location>
    <ligand>
        <name>substrate</name>
    </ligand>
</feature>
<dbReference type="SMART" id="SM00855">
    <property type="entry name" value="PGAM"/>
    <property type="match status" value="1"/>
</dbReference>
<protein>
    <submittedName>
        <fullName evidence="4">Histidine phosphatase family protein</fullName>
    </submittedName>
</protein>
<evidence type="ECO:0000256" key="1">
    <source>
        <dbReference type="ARBA" id="ARBA00022801"/>
    </source>
</evidence>
<dbReference type="InterPro" id="IPR013078">
    <property type="entry name" value="His_Pase_superF_clade-1"/>
</dbReference>
<dbReference type="AlphaFoldDB" id="A0A7Z2ZKR4"/>
<keyword evidence="5" id="KW-1185">Reference proteome</keyword>
<dbReference type="GO" id="GO:0043456">
    <property type="term" value="P:regulation of pentose-phosphate shunt"/>
    <property type="evidence" value="ECO:0007669"/>
    <property type="project" value="TreeGrafter"/>
</dbReference>
<feature type="binding site" evidence="3">
    <location>
        <begin position="8"/>
        <end position="15"/>
    </location>
    <ligand>
        <name>substrate</name>
    </ligand>
</feature>
<dbReference type="GO" id="GO:0004331">
    <property type="term" value="F:fructose-2,6-bisphosphate 2-phosphatase activity"/>
    <property type="evidence" value="ECO:0007669"/>
    <property type="project" value="TreeGrafter"/>
</dbReference>
<dbReference type="GO" id="GO:0005829">
    <property type="term" value="C:cytosol"/>
    <property type="evidence" value="ECO:0007669"/>
    <property type="project" value="TreeGrafter"/>
</dbReference>
<dbReference type="Gene3D" id="3.40.50.1240">
    <property type="entry name" value="Phosphoglycerate mutase-like"/>
    <property type="match status" value="1"/>
</dbReference>
<sequence>MTTIALIRHGSTSWNKEGRAQGSSDISLDEDGIQQAKHLGIRLGSEKWNHIYSSRLARAHQTAVIIGNAIGLEIQIDDRLKERSGGQIEGTTEQERLNKWGTDWRDLDLGIESIEDVQKRGNEFLEEINRKHPGEKILVVSHGALIQYNFNNLVPDYPSKHFDNTSITILKKIENKWTCELHNCTKHLEGIY</sequence>
<dbReference type="SUPFAM" id="SSF53254">
    <property type="entry name" value="Phosphoglycerate mutase-like"/>
    <property type="match status" value="1"/>
</dbReference>
<keyword evidence="1" id="KW-0378">Hydrolase</keyword>
<gene>
    <name evidence="4" type="ORF">HH215_08710</name>
</gene>
<organism evidence="4 5">
    <name type="scientific">Cohnella herbarum</name>
    <dbReference type="NCBI Taxonomy" id="2728023"/>
    <lineage>
        <taxon>Bacteria</taxon>
        <taxon>Bacillati</taxon>
        <taxon>Bacillota</taxon>
        <taxon>Bacilli</taxon>
        <taxon>Bacillales</taxon>
        <taxon>Paenibacillaceae</taxon>
        <taxon>Cohnella</taxon>
    </lineage>
</organism>
<dbReference type="InterPro" id="IPR029033">
    <property type="entry name" value="His_PPase_superfam"/>
</dbReference>